<dbReference type="InterPro" id="IPR013917">
    <property type="entry name" value="tRNA_wybutosine-synth"/>
</dbReference>
<dbReference type="InterPro" id="IPR034660">
    <property type="entry name" value="DinB/YfiT-like"/>
</dbReference>
<dbReference type="InterPro" id="IPR017517">
    <property type="entry name" value="Maleyloyr_isom"/>
</dbReference>
<organism evidence="3">
    <name type="scientific">Pseudarthrobacter sulfonivorans</name>
    <dbReference type="NCBI Taxonomy" id="121292"/>
    <lineage>
        <taxon>Bacteria</taxon>
        <taxon>Bacillati</taxon>
        <taxon>Actinomycetota</taxon>
        <taxon>Actinomycetes</taxon>
        <taxon>Micrococcales</taxon>
        <taxon>Micrococcaceae</taxon>
        <taxon>Pseudarthrobacter</taxon>
    </lineage>
</organism>
<dbReference type="Pfam" id="PF08608">
    <property type="entry name" value="Wyosine_form"/>
    <property type="match status" value="1"/>
</dbReference>
<accession>A0A0U3PZU4</accession>
<reference evidence="3 4" key="1">
    <citation type="submission" date="2015-12" db="EMBL/GenBank/DDBJ databases">
        <authorList>
            <person name="Shamseldin A."/>
            <person name="Moawad H."/>
            <person name="Abd El-Rahim W.M."/>
            <person name="Sadowsky M.J."/>
        </authorList>
    </citation>
    <scope>NUCLEOTIDE SEQUENCE [LARGE SCALE GENOMIC DNA]</scope>
    <source>
        <strain evidence="3 4">Ar51</strain>
    </source>
</reference>
<evidence type="ECO:0000313" key="4">
    <source>
        <dbReference type="Proteomes" id="UP000065151"/>
    </source>
</evidence>
<feature type="domain" description="tRNA wybutosine-synthesis" evidence="1">
    <location>
        <begin position="192"/>
        <end position="234"/>
    </location>
</feature>
<dbReference type="Gene3D" id="1.20.120.450">
    <property type="entry name" value="dinb family like domain"/>
    <property type="match status" value="1"/>
</dbReference>
<dbReference type="SUPFAM" id="SSF109854">
    <property type="entry name" value="DinB/YfiT-like putative metalloenzymes"/>
    <property type="match status" value="1"/>
</dbReference>
<evidence type="ECO:0000259" key="2">
    <source>
        <dbReference type="Pfam" id="PF11716"/>
    </source>
</evidence>
<dbReference type="Proteomes" id="UP000065151">
    <property type="component" value="Chromosome"/>
</dbReference>
<dbReference type="NCBIfam" id="TIGR03083">
    <property type="entry name" value="maleylpyruvate isomerase family mycothiol-dependent enzyme"/>
    <property type="match status" value="1"/>
</dbReference>
<feature type="domain" description="Mycothiol-dependent maleylpyruvate isomerase metal-binding" evidence="2">
    <location>
        <begin position="20"/>
        <end position="153"/>
    </location>
</feature>
<dbReference type="GO" id="GO:0046872">
    <property type="term" value="F:metal ion binding"/>
    <property type="evidence" value="ECO:0007669"/>
    <property type="project" value="InterPro"/>
</dbReference>
<name>A0A0U3PZU4_9MICC</name>
<dbReference type="InterPro" id="IPR024344">
    <property type="entry name" value="MDMPI_metal-binding"/>
</dbReference>
<dbReference type="STRING" id="121292.AU252_00835"/>
<dbReference type="NCBIfam" id="TIGR03084">
    <property type="entry name" value="TIGR03084 family metal-binding protein"/>
    <property type="match status" value="1"/>
</dbReference>
<dbReference type="AlphaFoldDB" id="A0A0U3PZU4"/>
<sequence length="269" mass="29485">MPEVVRANGVLDELLTDLEQMGGELEEALNRLSPRDWNKPTPAAGWTIAHQIGHLAWTDRMSIMALTNHDEFDGAVTAALADPHGFVETGAAEGVADAGEGLMMRWRSGREVLAVALATASPNELVPWFGPPMKPTSMATARIMETFAHGLDITDTLELPPGGLGGLRHVCHLGVRTRDYSFRRQGLEAPTAEFRVELRGPDGQIWSWGPEDAEQKVLGSALEFSMLVTRRRHRDDLDLAFNGPDVNRWLDIAQTFAGPSGSGRRPTRF</sequence>
<proteinExistence type="predicted"/>
<gene>
    <name evidence="3" type="ORF">AU252_00835</name>
</gene>
<evidence type="ECO:0000313" key="3">
    <source>
        <dbReference type="EMBL" id="ALV39886.1"/>
    </source>
</evidence>
<dbReference type="KEGG" id="psul:AU252_00835"/>
<dbReference type="InterPro" id="IPR017518">
    <property type="entry name" value="CHP03084"/>
</dbReference>
<dbReference type="RefSeq" id="WP_058929102.1">
    <property type="nucleotide sequence ID" value="NZ_CP013747.1"/>
</dbReference>
<protein>
    <submittedName>
        <fullName evidence="3">Wyosine base formation domain-containing protein</fullName>
    </submittedName>
</protein>
<dbReference type="Pfam" id="PF11716">
    <property type="entry name" value="MDMPI_N"/>
    <property type="match status" value="1"/>
</dbReference>
<dbReference type="EMBL" id="CP013747">
    <property type="protein sequence ID" value="ALV39886.1"/>
    <property type="molecule type" value="Genomic_DNA"/>
</dbReference>
<evidence type="ECO:0000259" key="1">
    <source>
        <dbReference type="Pfam" id="PF08608"/>
    </source>
</evidence>